<dbReference type="Proteomes" id="UP001595821">
    <property type="component" value="Unassembled WGS sequence"/>
</dbReference>
<dbReference type="InterPro" id="IPR011008">
    <property type="entry name" value="Dimeric_a/b-barrel"/>
</dbReference>
<sequence>MTDAYVHVIVDAGAVSNAANEIADLESVETVHIVTGDYDLIAQLELDDVDDLPTVVADEIHAVSGVIDTVTNVAFEP</sequence>
<dbReference type="RefSeq" id="WP_246972983.1">
    <property type="nucleotide sequence ID" value="NZ_CP095397.1"/>
</dbReference>
<dbReference type="InterPro" id="IPR019887">
    <property type="entry name" value="Tscrpt_reg_AsnC/Lrp_C"/>
</dbReference>
<dbReference type="SUPFAM" id="SSF54909">
    <property type="entry name" value="Dimeric alpha+beta barrel"/>
    <property type="match status" value="1"/>
</dbReference>
<dbReference type="AlphaFoldDB" id="A0ABD5P639"/>
<protein>
    <submittedName>
        <fullName evidence="2">Lrp/AsnC family transcriptional regulator</fullName>
    </submittedName>
</protein>
<evidence type="ECO:0000313" key="3">
    <source>
        <dbReference type="Proteomes" id="UP001595821"/>
    </source>
</evidence>
<proteinExistence type="predicted"/>
<gene>
    <name evidence="2" type="ORF">ACFOZ7_22755</name>
</gene>
<dbReference type="Gene3D" id="3.30.70.920">
    <property type="match status" value="1"/>
</dbReference>
<dbReference type="GeneID" id="71853288"/>
<comment type="caution">
    <text evidence="2">The sequence shown here is derived from an EMBL/GenBank/DDBJ whole genome shotgun (WGS) entry which is preliminary data.</text>
</comment>
<reference evidence="2 3" key="1">
    <citation type="journal article" date="2014" name="Int. J. Syst. Evol. Microbiol.">
        <title>Complete genome sequence of Corynebacterium casei LMG S-19264T (=DSM 44701T), isolated from a smear-ripened cheese.</title>
        <authorList>
            <consortium name="US DOE Joint Genome Institute (JGI-PGF)"/>
            <person name="Walter F."/>
            <person name="Albersmeier A."/>
            <person name="Kalinowski J."/>
            <person name="Ruckert C."/>
        </authorList>
    </citation>
    <scope>NUCLEOTIDE SEQUENCE [LARGE SCALE GENOMIC DNA]</scope>
    <source>
        <strain evidence="2 3">IBRC-M 10912</strain>
    </source>
</reference>
<evidence type="ECO:0000259" key="1">
    <source>
        <dbReference type="Pfam" id="PF01037"/>
    </source>
</evidence>
<accession>A0ABD5P639</accession>
<dbReference type="EMBL" id="JBHSDJ010000133">
    <property type="protein sequence ID" value="MFC4249719.1"/>
    <property type="molecule type" value="Genomic_DNA"/>
</dbReference>
<organism evidence="2 3">
    <name type="scientific">Natribaculum luteum</name>
    <dbReference type="NCBI Taxonomy" id="1586232"/>
    <lineage>
        <taxon>Archaea</taxon>
        <taxon>Methanobacteriati</taxon>
        <taxon>Methanobacteriota</taxon>
        <taxon>Stenosarchaea group</taxon>
        <taxon>Halobacteria</taxon>
        <taxon>Halobacteriales</taxon>
        <taxon>Natrialbaceae</taxon>
        <taxon>Natribaculum</taxon>
    </lineage>
</organism>
<name>A0ABD5P639_9EURY</name>
<feature type="domain" description="Transcription regulator AsnC/Lrp ligand binding" evidence="1">
    <location>
        <begin position="6"/>
        <end position="76"/>
    </location>
</feature>
<dbReference type="Pfam" id="PF01037">
    <property type="entry name" value="AsnC_trans_reg"/>
    <property type="match status" value="1"/>
</dbReference>
<evidence type="ECO:0000313" key="2">
    <source>
        <dbReference type="EMBL" id="MFC4249719.1"/>
    </source>
</evidence>